<accession>A0A553ZWW8</accession>
<evidence type="ECO:0000313" key="3">
    <source>
        <dbReference type="Proteomes" id="UP000318521"/>
    </source>
</evidence>
<dbReference type="OrthoDB" id="2429151at2"/>
<feature type="transmembrane region" description="Helical" evidence="1">
    <location>
        <begin position="60"/>
        <end position="82"/>
    </location>
</feature>
<reference evidence="2 3" key="1">
    <citation type="submission" date="2019-07" db="EMBL/GenBank/DDBJ databases">
        <authorList>
            <person name="Park Y.J."/>
            <person name="Jeong S.E."/>
            <person name="Jung H.S."/>
        </authorList>
    </citation>
    <scope>NUCLEOTIDE SEQUENCE [LARGE SCALE GENOMIC DNA]</scope>
    <source>
        <strain evidence="3">P16(2019)</strain>
    </source>
</reference>
<name>A0A553ZWW8_9BACI</name>
<keyword evidence="1" id="KW-0812">Transmembrane</keyword>
<comment type="caution">
    <text evidence="2">The sequence shown here is derived from an EMBL/GenBank/DDBJ whole genome shotgun (WGS) entry which is preliminary data.</text>
</comment>
<gene>
    <name evidence="2" type="ORF">FN960_13625</name>
</gene>
<proteinExistence type="predicted"/>
<keyword evidence="1" id="KW-1133">Transmembrane helix</keyword>
<evidence type="ECO:0008006" key="4">
    <source>
        <dbReference type="Google" id="ProtNLM"/>
    </source>
</evidence>
<organism evidence="2 3">
    <name type="scientific">Alkalicoccobacillus porphyridii</name>
    <dbReference type="NCBI Taxonomy" id="2597270"/>
    <lineage>
        <taxon>Bacteria</taxon>
        <taxon>Bacillati</taxon>
        <taxon>Bacillota</taxon>
        <taxon>Bacilli</taxon>
        <taxon>Bacillales</taxon>
        <taxon>Bacillaceae</taxon>
        <taxon>Alkalicoccobacillus</taxon>
    </lineage>
</organism>
<keyword evidence="3" id="KW-1185">Reference proteome</keyword>
<evidence type="ECO:0000256" key="1">
    <source>
        <dbReference type="SAM" id="Phobius"/>
    </source>
</evidence>
<dbReference type="EMBL" id="VLXZ01000008">
    <property type="protein sequence ID" value="TSB45944.1"/>
    <property type="molecule type" value="Genomic_DNA"/>
</dbReference>
<dbReference type="AlphaFoldDB" id="A0A553ZWW8"/>
<keyword evidence="1" id="KW-0472">Membrane</keyword>
<evidence type="ECO:0000313" key="2">
    <source>
        <dbReference type="EMBL" id="TSB45944.1"/>
    </source>
</evidence>
<sequence>MSNIMKLFLFISILLCTIGLIMVIGSTHFGVSRADSWVQASAYDTFDPEIYLARMQAYINSFQIIGGILIVAGLSALIGAILKTVNFQK</sequence>
<dbReference type="RefSeq" id="WP_143849284.1">
    <property type="nucleotide sequence ID" value="NZ_VLXZ01000008.1"/>
</dbReference>
<protein>
    <recommendedName>
        <fullName evidence="4">DUF4306 domain-containing protein</fullName>
    </recommendedName>
</protein>
<dbReference type="Proteomes" id="UP000318521">
    <property type="component" value="Unassembled WGS sequence"/>
</dbReference>